<dbReference type="GO" id="GO:0016020">
    <property type="term" value="C:membrane"/>
    <property type="evidence" value="ECO:0007669"/>
    <property type="project" value="InterPro"/>
</dbReference>
<comment type="caution">
    <text evidence="11">The sequence shown here is derived from an EMBL/GenBank/DDBJ whole genome shotgun (WGS) entry which is preliminary data.</text>
</comment>
<keyword evidence="5 8" id="KW-1015">Disulfide bond</keyword>
<dbReference type="SUPFAM" id="SSF48225">
    <property type="entry name" value="Seven-hairpin glycosidases"/>
    <property type="match status" value="1"/>
</dbReference>
<dbReference type="InterPro" id="IPR050749">
    <property type="entry name" value="Glycosyl_Hydrolase_47"/>
</dbReference>
<feature type="active site" evidence="6">
    <location>
        <position position="548"/>
    </location>
</feature>
<protein>
    <recommendedName>
        <fullName evidence="9">alpha-1,2-Mannosidase</fullName>
        <ecNumber evidence="9">3.2.1.-</ecNumber>
    </recommendedName>
</protein>
<evidence type="ECO:0000256" key="2">
    <source>
        <dbReference type="ARBA" id="ARBA00004922"/>
    </source>
</evidence>
<evidence type="ECO:0000256" key="6">
    <source>
        <dbReference type="PIRSR" id="PIRSR601382-1"/>
    </source>
</evidence>
<evidence type="ECO:0000256" key="3">
    <source>
        <dbReference type="ARBA" id="ARBA00007658"/>
    </source>
</evidence>
<dbReference type="GO" id="GO:0036503">
    <property type="term" value="P:ERAD pathway"/>
    <property type="evidence" value="ECO:0007669"/>
    <property type="project" value="UniProtKB-ARBA"/>
</dbReference>
<comment type="similarity">
    <text evidence="3 9">Belongs to the glycosyl hydrolase 47 family.</text>
</comment>
<dbReference type="PANTHER" id="PTHR11742:SF103">
    <property type="entry name" value="ENDOPLASMIC RETICULUM MANNOSIDASE MNL2-RELATED"/>
    <property type="match status" value="1"/>
</dbReference>
<evidence type="ECO:0000313" key="12">
    <source>
        <dbReference type="Proteomes" id="UP001166286"/>
    </source>
</evidence>
<evidence type="ECO:0000256" key="8">
    <source>
        <dbReference type="PIRSR" id="PIRSR601382-3"/>
    </source>
</evidence>
<keyword evidence="12" id="KW-1185">Reference proteome</keyword>
<evidence type="ECO:0000256" key="9">
    <source>
        <dbReference type="RuleBase" id="RU361193"/>
    </source>
</evidence>
<evidence type="ECO:0000256" key="5">
    <source>
        <dbReference type="ARBA" id="ARBA00023157"/>
    </source>
</evidence>
<dbReference type="EC" id="3.2.1.-" evidence="9"/>
<dbReference type="InterPro" id="IPR012341">
    <property type="entry name" value="6hp_glycosidase-like_sf"/>
</dbReference>
<feature type="active site" description="Proton donor" evidence="6">
    <location>
        <position position="475"/>
    </location>
</feature>
<comment type="pathway">
    <text evidence="2">Protein modification; protein glycosylation.</text>
</comment>
<dbReference type="PANTHER" id="PTHR11742">
    <property type="entry name" value="MANNOSYL-OLIGOSACCHARIDE ALPHA-1,2-MANNOSIDASE-RELATED"/>
    <property type="match status" value="1"/>
</dbReference>
<dbReference type="GO" id="GO:0005975">
    <property type="term" value="P:carbohydrate metabolic process"/>
    <property type="evidence" value="ECO:0007669"/>
    <property type="project" value="InterPro"/>
</dbReference>
<evidence type="ECO:0000256" key="7">
    <source>
        <dbReference type="PIRSR" id="PIRSR601382-2"/>
    </source>
</evidence>
<comment type="cofactor">
    <cofactor evidence="1 7">
        <name>Ca(2+)</name>
        <dbReference type="ChEBI" id="CHEBI:29108"/>
    </cofactor>
</comment>
<feature type="region of interest" description="Disordered" evidence="10">
    <location>
        <begin position="48"/>
        <end position="93"/>
    </location>
</feature>
<feature type="binding site" evidence="7">
    <location>
        <position position="634"/>
    </location>
    <ligand>
        <name>Ca(2+)</name>
        <dbReference type="ChEBI" id="CHEBI:29108"/>
    </ligand>
</feature>
<keyword evidence="7" id="KW-0106">Calcium</keyword>
<feature type="compositionally biased region" description="Polar residues" evidence="10">
    <location>
        <begin position="48"/>
        <end position="70"/>
    </location>
</feature>
<reference evidence="11" key="1">
    <citation type="submission" date="2023-03" db="EMBL/GenBank/DDBJ databases">
        <title>Complete genome of Cladonia borealis.</title>
        <authorList>
            <person name="Park H."/>
        </authorList>
    </citation>
    <scope>NUCLEOTIDE SEQUENCE</scope>
    <source>
        <strain evidence="11">ANT050790</strain>
    </source>
</reference>
<evidence type="ECO:0000313" key="11">
    <source>
        <dbReference type="EMBL" id="KAK0511527.1"/>
    </source>
</evidence>
<sequence length="654" mass="74167">MLLPRRRVTLLTLLAFAALVTLWYLDYIPELSSSAAIPWSNALPTNKATPGNTTLPSPTNVSSTIISDTRPSPLPKPNSDKPTKSRFSSGQHTFGSRVFQEKYPVKDYAKFNHGLPLPLSRLQHIFEDEKPEEKVRRLDRLEAVKASFEHAWQGYKNHAWKKDELSPIDGGAADSFGGWGATLVDSLDTLWIMGMKDEFEEAVIAVMDIDFNASNQELISVFETTIRYLGGFLGAYDLTEGEYPVLLEKALEVGELLYCAFDTPNRMPATRWKWKEALEGGNQDAGEATLIADIGSLSLEFTRLSQITGDMKFFDAIQRIVDVFEESQSQTKIPGLWPVVMNARNITFEDSRFTLGAMADSLYEYLPKEHMLLGGRSEQMEKMYEDAITAAMNHVFFQPMTPDSRDILISGGAFVDKDFNTHIDPVGQHLGCYAGGMVGIGAKLFNHEEHMNMARKLVDGCIWAYDQMPTGIMPEVFRMVACEMNSDCNWDAGKWKKAVIESAKSHLKDDEQNKFPSDEALFNHTIATKHLKPGFVDIWDPRYLLRPEAIESVFIHYRLTGETDLLDTAWRMFENIEKQTKTEYGNAMIDDVTVRNPKKQNKMESFWLAETLKYFYLIFSKPDVISLDNYVLNTEAHPLKRPKAGGDEIPRYYR</sequence>
<organism evidence="11 12">
    <name type="scientific">Cladonia borealis</name>
    <dbReference type="NCBI Taxonomy" id="184061"/>
    <lineage>
        <taxon>Eukaryota</taxon>
        <taxon>Fungi</taxon>
        <taxon>Dikarya</taxon>
        <taxon>Ascomycota</taxon>
        <taxon>Pezizomycotina</taxon>
        <taxon>Lecanoromycetes</taxon>
        <taxon>OSLEUM clade</taxon>
        <taxon>Lecanoromycetidae</taxon>
        <taxon>Lecanorales</taxon>
        <taxon>Lecanorineae</taxon>
        <taxon>Cladoniaceae</taxon>
        <taxon>Cladonia</taxon>
    </lineage>
</organism>
<name>A0AA39V108_9LECA</name>
<gene>
    <name evidence="11" type="ORF">JMJ35_006100</name>
</gene>
<proteinExistence type="inferred from homology"/>
<dbReference type="Gene3D" id="1.50.10.10">
    <property type="match status" value="1"/>
</dbReference>
<feature type="disulfide bond" evidence="8">
    <location>
        <begin position="432"/>
        <end position="461"/>
    </location>
</feature>
<dbReference type="FunFam" id="1.50.10.10:FF:000037">
    <property type="entry name" value="alpha-1,2-Mannosidase"/>
    <property type="match status" value="1"/>
</dbReference>
<dbReference type="InterPro" id="IPR036026">
    <property type="entry name" value="Seven-hairpin_glycosidases"/>
</dbReference>
<dbReference type="EMBL" id="JAFEKC020000013">
    <property type="protein sequence ID" value="KAK0511527.1"/>
    <property type="molecule type" value="Genomic_DNA"/>
</dbReference>
<accession>A0AA39V108</accession>
<evidence type="ECO:0000256" key="1">
    <source>
        <dbReference type="ARBA" id="ARBA00001913"/>
    </source>
</evidence>
<feature type="active site" evidence="6">
    <location>
        <position position="360"/>
    </location>
</feature>
<dbReference type="GO" id="GO:0004571">
    <property type="term" value="F:mannosyl-oligosaccharide 1,2-alpha-mannosidase activity"/>
    <property type="evidence" value="ECO:0007669"/>
    <property type="project" value="InterPro"/>
</dbReference>
<keyword evidence="7" id="KW-0479">Metal-binding</keyword>
<keyword evidence="9" id="KW-0326">Glycosidase</keyword>
<evidence type="ECO:0000256" key="4">
    <source>
        <dbReference type="ARBA" id="ARBA00022801"/>
    </source>
</evidence>
<dbReference type="Proteomes" id="UP001166286">
    <property type="component" value="Unassembled WGS sequence"/>
</dbReference>
<feature type="active site" description="Proton donor" evidence="6">
    <location>
        <position position="223"/>
    </location>
</feature>
<keyword evidence="4 9" id="KW-0378">Hydrolase</keyword>
<dbReference type="InterPro" id="IPR001382">
    <property type="entry name" value="Glyco_hydro_47"/>
</dbReference>
<dbReference type="GO" id="GO:0005509">
    <property type="term" value="F:calcium ion binding"/>
    <property type="evidence" value="ECO:0007669"/>
    <property type="project" value="InterPro"/>
</dbReference>
<dbReference type="PRINTS" id="PR00747">
    <property type="entry name" value="GLYHDRLASE47"/>
</dbReference>
<dbReference type="GO" id="GO:0005783">
    <property type="term" value="C:endoplasmic reticulum"/>
    <property type="evidence" value="ECO:0007669"/>
    <property type="project" value="TreeGrafter"/>
</dbReference>
<dbReference type="Pfam" id="PF01532">
    <property type="entry name" value="Glyco_hydro_47"/>
    <property type="match status" value="1"/>
</dbReference>
<evidence type="ECO:0000256" key="10">
    <source>
        <dbReference type="SAM" id="MobiDB-lite"/>
    </source>
</evidence>
<dbReference type="AlphaFoldDB" id="A0AA39V108"/>